<dbReference type="EMBL" id="HBGD01006702">
    <property type="protein sequence ID" value="CAD9082339.1"/>
    <property type="molecule type" value="Transcribed_RNA"/>
</dbReference>
<dbReference type="Pfam" id="PF00916">
    <property type="entry name" value="Sulfate_transp"/>
    <property type="match status" value="1"/>
</dbReference>
<feature type="transmembrane region" description="Helical" evidence="6">
    <location>
        <begin position="746"/>
        <end position="773"/>
    </location>
</feature>
<evidence type="ECO:0000259" key="7">
    <source>
        <dbReference type="PROSITE" id="PS50801"/>
    </source>
</evidence>
<proteinExistence type="predicted"/>
<evidence type="ECO:0000256" key="3">
    <source>
        <dbReference type="ARBA" id="ARBA00022989"/>
    </source>
</evidence>
<sequence length="1030" mass="114953">MPQRLSSSSTRRSAASASAASHPLTIHTLHHHPSLIISKIPSHNQRHLSSANPPNRESFFLFYSKLRHFLELHDISQNQLDVLFEVYSSLSLWEEDDEDEASSKEGFQDSAAIIGNREAGQQSAVSRDPHSSISKFTPLEQKVELYRVFCKILQQEWHQSTNRNFTAKDYEEGLLFPQKFLLKGVHRKALERRWRHHARLGGLKEDVLSPSVIVPSTSSFASTDPSEQDVHHQHRIAAAVHFPADSALDADIMPLPNGGTSAPTEDSTEIPLSNGLDTLSHSHSTESQSFELTDIEIEEESYQRFVHKRPRHKPTGWQKLQHNLKRIIFSLLPILSWIRPYFQSKFCNKLLHDVIAGTAVAAVLIPQSMAYALLAGLPPVIGLYTALTPLLVYVVFGTSRHLGLGPVSLVSLLNAAAISDLPSTDARISKSLLLAFQAGLFQFLLGFIRMGFMVNFLSTAVISGFTSAAGLLIIITELKFVLGIEFASDRRLHILMSHIVDNIHGILWEPVLFGSVCVLILLFFHFFYCRFRCWGRTRKFTFTAFPVHLVLLLLCVLLIYLLQLLGPGSQRKTSEQGLFVYNIRILGTIPKGIPSPGAHFFSGISPQEFFSTLKYSIPIGFISFLESISAAKFFATMHDYDVDANQELIALGLASIFGSFFKAYTSTGALSRSAVASQAGAASILYSLVVFAFLLMTLLFLTDVFYYLPYPLLAAIIMVAVLKLIDVKEFVECLRTKPRDALCMAVSFFVTLFVGVEFGILIAIAVSVILIVYSMSRPNMVPLGRVMGTQNYRNMKMAKQYKGILIIRFDAELLYLNVNHLKDNAIRMVRQNKYEVQVLILECSGINAIDTAGVTCLVDLHELMEQKFGVRTFYSQMKRPVRKVCHRGRLNRKIPVDRFFFQTHEAVLAGEKYIIEQNLRTNLKKNKDVVVVQMHIVEGREAASGDGRTTTTPRTRIFEECVVSGVEEEKANKRQDTAPSGECTICTQHPAASMKTTRGTAVVKDNDASASRDSSTNTGANAKISVLIES</sequence>
<feature type="compositionally biased region" description="Polar residues" evidence="5">
    <location>
        <begin position="1008"/>
        <end position="1020"/>
    </location>
</feature>
<name>A0A7S1KQU1_9EUKA</name>
<dbReference type="Pfam" id="PF01740">
    <property type="entry name" value="STAS"/>
    <property type="match status" value="1"/>
</dbReference>
<protein>
    <recommendedName>
        <fullName evidence="7">STAS domain-containing protein</fullName>
    </recommendedName>
</protein>
<dbReference type="AlphaFoldDB" id="A0A7S1KQU1"/>
<keyword evidence="4 6" id="KW-0472">Membrane</keyword>
<dbReference type="PROSITE" id="PS01130">
    <property type="entry name" value="SLC26A"/>
    <property type="match status" value="1"/>
</dbReference>
<dbReference type="InterPro" id="IPR002645">
    <property type="entry name" value="STAS_dom"/>
</dbReference>
<dbReference type="InterPro" id="IPR036513">
    <property type="entry name" value="STAS_dom_sf"/>
</dbReference>
<dbReference type="CDD" id="cd07042">
    <property type="entry name" value="STAS_SulP_like_sulfate_transporter"/>
    <property type="match status" value="1"/>
</dbReference>
<evidence type="ECO:0000256" key="2">
    <source>
        <dbReference type="ARBA" id="ARBA00022692"/>
    </source>
</evidence>
<evidence type="ECO:0000256" key="6">
    <source>
        <dbReference type="SAM" id="Phobius"/>
    </source>
</evidence>
<feature type="transmembrane region" description="Helical" evidence="6">
    <location>
        <begin position="679"/>
        <end position="701"/>
    </location>
</feature>
<dbReference type="Gene3D" id="3.30.750.24">
    <property type="entry name" value="STAS domain"/>
    <property type="match status" value="1"/>
</dbReference>
<evidence type="ECO:0000256" key="4">
    <source>
        <dbReference type="ARBA" id="ARBA00023136"/>
    </source>
</evidence>
<organism evidence="8">
    <name type="scientific">Percolomonas cosmopolitus</name>
    <dbReference type="NCBI Taxonomy" id="63605"/>
    <lineage>
        <taxon>Eukaryota</taxon>
        <taxon>Discoba</taxon>
        <taxon>Heterolobosea</taxon>
        <taxon>Tetramitia</taxon>
        <taxon>Eutetramitia</taxon>
        <taxon>Percolomonadidae</taxon>
        <taxon>Percolomonas</taxon>
    </lineage>
</organism>
<keyword evidence="3 6" id="KW-1133">Transmembrane helix</keyword>
<comment type="subcellular location">
    <subcellularLocation>
        <location evidence="1">Membrane</location>
        <topology evidence="1">Multi-pass membrane protein</topology>
    </subcellularLocation>
</comment>
<dbReference type="NCBIfam" id="TIGR00815">
    <property type="entry name" value="sulP"/>
    <property type="match status" value="1"/>
</dbReference>
<reference evidence="8" key="1">
    <citation type="submission" date="2021-01" db="EMBL/GenBank/DDBJ databases">
        <authorList>
            <person name="Corre E."/>
            <person name="Pelletier E."/>
            <person name="Niang G."/>
            <person name="Scheremetjew M."/>
            <person name="Finn R."/>
            <person name="Kale V."/>
            <person name="Holt S."/>
            <person name="Cochrane G."/>
            <person name="Meng A."/>
            <person name="Brown T."/>
            <person name="Cohen L."/>
        </authorList>
    </citation>
    <scope>NUCLEOTIDE SEQUENCE</scope>
    <source>
        <strain evidence="8">WS</strain>
    </source>
</reference>
<feature type="transmembrane region" description="Helical" evidence="6">
    <location>
        <begin position="433"/>
        <end position="454"/>
    </location>
</feature>
<feature type="transmembrane region" description="Helical" evidence="6">
    <location>
        <begin position="707"/>
        <end position="725"/>
    </location>
</feature>
<dbReference type="PROSITE" id="PS50801">
    <property type="entry name" value="STAS"/>
    <property type="match status" value="1"/>
</dbReference>
<feature type="transmembrane region" description="Helical" evidence="6">
    <location>
        <begin position="505"/>
        <end position="528"/>
    </location>
</feature>
<dbReference type="GO" id="GO:0016020">
    <property type="term" value="C:membrane"/>
    <property type="evidence" value="ECO:0007669"/>
    <property type="project" value="UniProtKB-SubCell"/>
</dbReference>
<dbReference type="InterPro" id="IPR011547">
    <property type="entry name" value="SLC26A/SulP_dom"/>
</dbReference>
<dbReference type="InterPro" id="IPR018045">
    <property type="entry name" value="S04_transporter_CS"/>
</dbReference>
<feature type="domain" description="STAS" evidence="7">
    <location>
        <begin position="794"/>
        <end position="910"/>
    </location>
</feature>
<evidence type="ECO:0000313" key="8">
    <source>
        <dbReference type="EMBL" id="CAD9082339.1"/>
    </source>
</evidence>
<dbReference type="GO" id="GO:0008271">
    <property type="term" value="F:secondary active sulfate transmembrane transporter activity"/>
    <property type="evidence" value="ECO:0007669"/>
    <property type="project" value="InterPro"/>
</dbReference>
<gene>
    <name evidence="8" type="ORF">PCOS0759_LOCUS5579</name>
</gene>
<dbReference type="SUPFAM" id="SSF52091">
    <property type="entry name" value="SpoIIaa-like"/>
    <property type="match status" value="1"/>
</dbReference>
<feature type="transmembrane region" description="Helical" evidence="6">
    <location>
        <begin position="540"/>
        <end position="562"/>
    </location>
</feature>
<feature type="transmembrane region" description="Helical" evidence="6">
    <location>
        <begin position="402"/>
        <end position="421"/>
    </location>
</feature>
<dbReference type="PANTHER" id="PTHR11814">
    <property type="entry name" value="SULFATE TRANSPORTER"/>
    <property type="match status" value="1"/>
</dbReference>
<evidence type="ECO:0000256" key="5">
    <source>
        <dbReference type="SAM" id="MobiDB-lite"/>
    </source>
</evidence>
<evidence type="ECO:0000256" key="1">
    <source>
        <dbReference type="ARBA" id="ARBA00004141"/>
    </source>
</evidence>
<accession>A0A7S1KQU1</accession>
<feature type="region of interest" description="Disordered" evidence="5">
    <location>
        <begin position="1004"/>
        <end position="1024"/>
    </location>
</feature>
<feature type="transmembrane region" description="Helical" evidence="6">
    <location>
        <begin position="648"/>
        <end position="667"/>
    </location>
</feature>
<keyword evidence="2 6" id="KW-0812">Transmembrane</keyword>
<feature type="transmembrane region" description="Helical" evidence="6">
    <location>
        <begin position="460"/>
        <end position="484"/>
    </location>
</feature>
<feature type="transmembrane region" description="Helical" evidence="6">
    <location>
        <begin position="380"/>
        <end position="396"/>
    </location>
</feature>
<feature type="region of interest" description="Disordered" evidence="5">
    <location>
        <begin position="1"/>
        <end position="21"/>
    </location>
</feature>
<dbReference type="InterPro" id="IPR001902">
    <property type="entry name" value="SLC26A/SulP_fam"/>
</dbReference>